<evidence type="ECO:0000313" key="2">
    <source>
        <dbReference type="EMBL" id="NHZ39818.1"/>
    </source>
</evidence>
<proteinExistence type="predicted"/>
<evidence type="ECO:0000313" key="3">
    <source>
        <dbReference type="Proteomes" id="UP000819052"/>
    </source>
</evidence>
<name>A0ABX0LZF8_9BURK</name>
<keyword evidence="3" id="KW-1185">Reference proteome</keyword>
<keyword evidence="1" id="KW-0732">Signal</keyword>
<dbReference type="EMBL" id="VVIW01000003">
    <property type="protein sequence ID" value="NHZ39818.1"/>
    <property type="molecule type" value="Genomic_DNA"/>
</dbReference>
<dbReference type="Proteomes" id="UP000819052">
    <property type="component" value="Unassembled WGS sequence"/>
</dbReference>
<sequence length="363" mass="40152">MTIVARMFPRTRSLLALACLAAGLCSQTAFAAANESQVADAEMRAQQDIAQETVRHVLAGDVKQLEALYLRLNHPGERTPGGLWKLSVFYSQLRNFPSRISHTQKWIEMQEFARHWQASYPDSVPGGLLGVFAKLDEVEIARGASTLDAMPGMHRLLTEIFADEAMKILEKMRPAAAKANDPEWHRTMLEVAPYLGGMSADGYRQKMDEALARHPDYHDAWFTAALFSRPGWGGTPDGVARLARDASQSAGKEAPSLYARIYWAMDQSTYQGRLFDAGGADWPTMRTSFEHMVGQYPAAWNLNGFAYFACMARDYKTMDAIVGRIGPEVVHAVWGANGKATHALCLAHKAPAKAPRAPKARRL</sequence>
<evidence type="ECO:0000256" key="1">
    <source>
        <dbReference type="SAM" id="SignalP"/>
    </source>
</evidence>
<comment type="caution">
    <text evidence="2">The sequence shown here is derived from an EMBL/GenBank/DDBJ whole genome shotgun (WGS) entry which is preliminary data.</text>
</comment>
<protein>
    <recommendedName>
        <fullName evidence="4">DUF4034 domain-containing protein</fullName>
    </recommendedName>
</protein>
<gene>
    <name evidence="2" type="ORF">F1609_06545</name>
</gene>
<feature type="signal peptide" evidence="1">
    <location>
        <begin position="1"/>
        <end position="31"/>
    </location>
</feature>
<feature type="chain" id="PRO_5046284831" description="DUF4034 domain-containing protein" evidence="1">
    <location>
        <begin position="32"/>
        <end position="363"/>
    </location>
</feature>
<accession>A0ABX0LZF8</accession>
<organism evidence="2 3">
    <name type="scientific">Massilia aquatica</name>
    <dbReference type="NCBI Taxonomy" id="2609000"/>
    <lineage>
        <taxon>Bacteria</taxon>
        <taxon>Pseudomonadati</taxon>
        <taxon>Pseudomonadota</taxon>
        <taxon>Betaproteobacteria</taxon>
        <taxon>Burkholderiales</taxon>
        <taxon>Oxalobacteraceae</taxon>
        <taxon>Telluria group</taxon>
        <taxon>Massilia</taxon>
    </lineage>
</organism>
<dbReference type="RefSeq" id="WP_167075692.1">
    <property type="nucleotide sequence ID" value="NZ_VVIW01000003.1"/>
</dbReference>
<reference evidence="2 3" key="1">
    <citation type="submission" date="2019-09" db="EMBL/GenBank/DDBJ databases">
        <title>Taxonomy of Antarctic Massilia spp.: description of Massilia rubra sp. nov., Massilia aquatica sp. nov., Massilia mucilaginosa sp. nov., Massilia frigida sp. nov. isolated from streams, lakes and regoliths.</title>
        <authorList>
            <person name="Holochova P."/>
            <person name="Sedlacek I."/>
            <person name="Kralova S."/>
            <person name="Maslanova I."/>
            <person name="Busse H.-J."/>
            <person name="Stankova E."/>
            <person name="Vrbovska V."/>
            <person name="Kovarovic V."/>
            <person name="Bartak M."/>
            <person name="Svec P."/>
            <person name="Pantucek R."/>
        </authorList>
    </citation>
    <scope>NUCLEOTIDE SEQUENCE [LARGE SCALE GENOMIC DNA]</scope>
    <source>
        <strain evidence="2 3">CCM 8693</strain>
    </source>
</reference>
<evidence type="ECO:0008006" key="4">
    <source>
        <dbReference type="Google" id="ProtNLM"/>
    </source>
</evidence>